<dbReference type="RefSeq" id="XP_015605369.1">
    <property type="nucleotide sequence ID" value="XM_015749883.2"/>
</dbReference>
<evidence type="ECO:0000259" key="5">
    <source>
        <dbReference type="Pfam" id="PF03723"/>
    </source>
</evidence>
<evidence type="ECO:0000256" key="2">
    <source>
        <dbReference type="SAM" id="SignalP"/>
    </source>
</evidence>
<dbReference type="Gene3D" id="2.60.40.1520">
    <property type="entry name" value="Hemocyanin, C-terminal domain"/>
    <property type="match status" value="2"/>
</dbReference>
<dbReference type="GeneID" id="107272591"/>
<evidence type="ECO:0000313" key="6">
    <source>
        <dbReference type="Proteomes" id="UP000694920"/>
    </source>
</evidence>
<dbReference type="InterPro" id="IPR014756">
    <property type="entry name" value="Ig_E-set"/>
</dbReference>
<feature type="signal peptide" evidence="2">
    <location>
        <begin position="1"/>
        <end position="16"/>
    </location>
</feature>
<dbReference type="Gene3D" id="1.10.1280.10">
    <property type="entry name" value="Di-copper center containing domain from catechol oxidase"/>
    <property type="match status" value="1"/>
</dbReference>
<accession>A0AAJ7C9Y1</accession>
<feature type="chain" id="PRO_5042480877" evidence="2">
    <location>
        <begin position="17"/>
        <end position="794"/>
    </location>
</feature>
<dbReference type="InterPro" id="IPR005203">
    <property type="entry name" value="Hemocyanin_C"/>
</dbReference>
<dbReference type="InterPro" id="IPR013788">
    <property type="entry name" value="Hemocyanin/hexamerin"/>
</dbReference>
<dbReference type="InterPro" id="IPR005204">
    <property type="entry name" value="Hemocyanin_N"/>
</dbReference>
<dbReference type="Pfam" id="PF03723">
    <property type="entry name" value="Hemocyanin_C"/>
    <property type="match status" value="1"/>
</dbReference>
<evidence type="ECO:0000256" key="1">
    <source>
        <dbReference type="ARBA" id="ARBA00022761"/>
    </source>
</evidence>
<proteinExistence type="predicted"/>
<dbReference type="KEGG" id="ccin:107272591"/>
<dbReference type="InterPro" id="IPR036697">
    <property type="entry name" value="Hemocyanin_N_sf"/>
</dbReference>
<protein>
    <submittedName>
        <fullName evidence="7">Hexamerin</fullName>
    </submittedName>
</protein>
<dbReference type="Proteomes" id="UP000694920">
    <property type="component" value="Unplaced"/>
</dbReference>
<dbReference type="Pfam" id="PF03722">
    <property type="entry name" value="Hemocyanin_N"/>
    <property type="match status" value="1"/>
</dbReference>
<dbReference type="SUPFAM" id="SSF81296">
    <property type="entry name" value="E set domains"/>
    <property type="match status" value="1"/>
</dbReference>
<dbReference type="GO" id="GO:0045735">
    <property type="term" value="F:nutrient reservoir activity"/>
    <property type="evidence" value="ECO:0007669"/>
    <property type="project" value="UniProtKB-KW"/>
</dbReference>
<evidence type="ECO:0000259" key="3">
    <source>
        <dbReference type="Pfam" id="PF00372"/>
    </source>
</evidence>
<dbReference type="Pfam" id="PF00372">
    <property type="entry name" value="Hemocyanin_M"/>
    <property type="match status" value="1"/>
</dbReference>
<keyword evidence="2" id="KW-0732">Signal</keyword>
<dbReference type="AlphaFoldDB" id="A0AAJ7C9Y1"/>
<dbReference type="PRINTS" id="PR00187">
    <property type="entry name" value="HAEMOCYANIN"/>
</dbReference>
<evidence type="ECO:0000259" key="4">
    <source>
        <dbReference type="Pfam" id="PF03722"/>
    </source>
</evidence>
<dbReference type="PANTHER" id="PTHR11511:SF5">
    <property type="entry name" value="FAT-BODY PROTEIN 1-RELATED"/>
    <property type="match status" value="1"/>
</dbReference>
<dbReference type="Gene3D" id="1.20.1370.10">
    <property type="entry name" value="Hemocyanin, N-terminal domain"/>
    <property type="match status" value="1"/>
</dbReference>
<feature type="domain" description="Hemocyanin C-terminal" evidence="5">
    <location>
        <begin position="454"/>
        <end position="650"/>
    </location>
</feature>
<dbReference type="SUPFAM" id="SSF48050">
    <property type="entry name" value="Hemocyanin, N-terminal domain"/>
    <property type="match status" value="1"/>
</dbReference>
<dbReference type="PROSITE" id="PS00210">
    <property type="entry name" value="HEMOCYANIN_2"/>
    <property type="match status" value="1"/>
</dbReference>
<keyword evidence="1" id="KW-0758">Storage protein</keyword>
<dbReference type="InterPro" id="IPR000896">
    <property type="entry name" value="Hemocyanin/hexamerin_mid_dom"/>
</dbReference>
<reference evidence="7" key="1">
    <citation type="submission" date="2025-08" db="UniProtKB">
        <authorList>
            <consortium name="RefSeq"/>
        </authorList>
    </citation>
    <scope>IDENTIFICATION</scope>
</reference>
<name>A0AAJ7C9Y1_CEPCN</name>
<dbReference type="InterPro" id="IPR008922">
    <property type="entry name" value="Di-copper_centre_dom_sf"/>
</dbReference>
<sequence>MRWLFVSLALLAIAAAIPPPVSQRAADKNFLKIQQDVIYLFEHITEELPNAELRQLGLNYQFQYDLYSEPEVVKYFVRYVERGYAFPRGVAYSISISEYRKEIALLTRIFLAANDYTTLLKTAAWARLNLNEHVFVKAFSSAILQRADTRGIVLPPPYEIFPQYFLDSRVIQQAQNILTTGVENPLAEHVINIPVNYTSYLPYGEDRLTYFTDDIGLNGYYDYVMLAGYMLPEHPHEWYNKYQQYVSQCCATNPEFTSQQGAHTSEPHIGRGSRFYYIHQQLLARYHLERLSNRLGPIREADYLNVRTPYKPNLRFSNGLEFPGRYYDIPLSPYRDELIKTVWTIERRLTDAIDAGYVKTPQNVFLSLYQPFGLDILGDLIEGTGRSINPRYYGVFQAAARQLLGAGPEYRDIRGYTPSVLEVGVTALRDPVFYQLYKRVINLFKDYQESLPSYQDCDLYVPGVTVENVEVDKLITYFTDYNIDIQSATARPSNANQRENLRLQAQLKRLDHKPYEYKIVVKNEKNVGKVVVRVYLGPKYNYDGTPVSIRRDRLYFVELDQFMYELQNGENVIVRNSRQAPGFSDDYPSVQQLLRNVKEATRSQNPFYITEPEDIYGFPARLMLPRGRQEGFPLQFLVVISPYEISQTTPYGPVVSRQFQTYLKPYYDILNEEDYIKYTDSPHGWNRTTLYETVHGVAGETEYYSHHHSTTTSQKHRTGEWSHSVHQQGQTMTDSYLKDYWSNQPVQNIIGGVVSLDGRPLGYPLERPLAPGALYVPNIKVVDVQVYCEDALTC</sequence>
<gene>
    <name evidence="7" type="primary">LOC107272591</name>
</gene>
<dbReference type="PANTHER" id="PTHR11511">
    <property type="entry name" value="LARVAL STORAGE PROTEIN/PHENOLOXIDASE"/>
    <property type="match status" value="1"/>
</dbReference>
<organism evidence="6 7">
    <name type="scientific">Cephus cinctus</name>
    <name type="common">Wheat stem sawfly</name>
    <dbReference type="NCBI Taxonomy" id="211228"/>
    <lineage>
        <taxon>Eukaryota</taxon>
        <taxon>Metazoa</taxon>
        <taxon>Ecdysozoa</taxon>
        <taxon>Arthropoda</taxon>
        <taxon>Hexapoda</taxon>
        <taxon>Insecta</taxon>
        <taxon>Pterygota</taxon>
        <taxon>Neoptera</taxon>
        <taxon>Endopterygota</taxon>
        <taxon>Hymenoptera</taxon>
        <taxon>Cephoidea</taxon>
        <taxon>Cephidae</taxon>
        <taxon>Cephus</taxon>
    </lineage>
</organism>
<evidence type="ECO:0000313" key="7">
    <source>
        <dbReference type="RefSeq" id="XP_015605369.1"/>
    </source>
</evidence>
<dbReference type="GO" id="GO:0005615">
    <property type="term" value="C:extracellular space"/>
    <property type="evidence" value="ECO:0007669"/>
    <property type="project" value="UniProtKB-ARBA"/>
</dbReference>
<dbReference type="SUPFAM" id="SSF48056">
    <property type="entry name" value="Di-copper centre-containing domain"/>
    <property type="match status" value="1"/>
</dbReference>
<keyword evidence="6" id="KW-1185">Reference proteome</keyword>
<dbReference type="InterPro" id="IPR037020">
    <property type="entry name" value="Hemocyanin_C_sf"/>
</dbReference>
<feature type="domain" description="Hemocyanin middle" evidence="3">
    <location>
        <begin position="156"/>
        <end position="444"/>
    </location>
</feature>
<feature type="domain" description="Hemocyanin N-terminal" evidence="4">
    <location>
        <begin position="30"/>
        <end position="151"/>
    </location>
</feature>
<dbReference type="CTD" id="100119208"/>